<dbReference type="FunFam" id="1.25.40.470:FF:000007">
    <property type="entry name" value="Intraflagellar transport 80 homolog (Chlamydomonas)"/>
    <property type="match status" value="1"/>
</dbReference>
<dbReference type="InterPro" id="IPR056456">
    <property type="entry name" value="Beta-prop_IFT80_2nd"/>
</dbReference>
<dbReference type="SMART" id="SM00184">
    <property type="entry name" value="RING"/>
    <property type="match status" value="1"/>
</dbReference>
<dbReference type="SMART" id="SM00336">
    <property type="entry name" value="BBOX"/>
    <property type="match status" value="1"/>
</dbReference>
<name>A0A7J5YGK0_DISMA</name>
<dbReference type="InterPro" id="IPR000315">
    <property type="entry name" value="Znf_B-box"/>
</dbReference>
<dbReference type="InterPro" id="IPR001680">
    <property type="entry name" value="WD40_rpt"/>
</dbReference>
<dbReference type="PANTHER" id="PTHR24098">
    <property type="entry name" value="OUTER SEGMENT 5"/>
    <property type="match status" value="1"/>
</dbReference>
<dbReference type="Pfam" id="PF00643">
    <property type="entry name" value="zf-B_box"/>
    <property type="match status" value="1"/>
</dbReference>
<keyword evidence="4 8" id="KW-0863">Zinc-finger</keyword>
<dbReference type="InterPro" id="IPR015943">
    <property type="entry name" value="WD40/YVTN_repeat-like_dom_sf"/>
</dbReference>
<dbReference type="CDD" id="cd16763">
    <property type="entry name" value="RING-HC_TRIM59_C-V"/>
    <property type="match status" value="1"/>
</dbReference>
<dbReference type="Gene3D" id="2.130.10.10">
    <property type="entry name" value="YVTN repeat-like/Quinoprotein amine dehydrogenase"/>
    <property type="match status" value="2"/>
</dbReference>
<sequence length="1407" mass="157215">MDNLEEDLTCSVCYSLFSDPRVLPCSHTFCKSCLDNLLQVSTNYSVWRPLRVPLKCPNCRGVVELPPMGVEALPTNVSLRAIIEKYQSDSSPRHPFCEQHHRQPLNMYCIQDRQLICGLCLTIGQHQGHPIDDLQAAFIREKQTPSLLLAKLSEQRWAQVCELGEQLEQEMARCEGLVRQDRQEVNEYFQTLEVVLARKRQAYLEALDTAAAEVSRAYDPLILKVKELQEEQLDLVSMGSSVEEEPNPLVFLEQVHLFRERVEEFIKTPLPSAINLSVTPRAAEHLQQNWPAVTIGSLEEAPVPKVCCCARCGSVEAGVESEAGGDQLHGENLWRELQPTSSAVLLGLLLLLVALWVNPVGGASLGSSLLSQFSQLVQGLSGDVITSVWDSAGSGFTVIEAAVERWSAHLSSRRGPSCRRAPALRHHPVRSHKELVSCVGWTSADELYSCSEDHQILKWNLLTSETNLVVKLSDDIYPIDLHWFPKTVGGKKQNQSEIFVLTSTDGKFLLSLQPDQHASKIWKFHLTSKIGRVEKSVEAHKGAVLAGRWNYDGTALITAGEDGQIKIWSKSGMLRSTLASQGSPVYSVAWGPDSDRILYTSGRQLVIKPLQPSAKVIQWKAHDGVVLKVDWNSVNDLILSGGEDCKYRWAVWDSFGRVLYSSSSHDYPVTSLSWAPDGEVFAVGSFNTLRLCDKTGWSYALEKPNTGSVFSLAWSADGTQLAGACGNGHVIFAHVVEQHWEWKNFVITLTKRRTMQVRNVMNDAVDVLEFRIESSKLLLHTVTWWWPLPSSAISRNWNTPLIFDLKEGTVSLILQAEKHLLLVDGAGLYVFSYEGRLISSPKFPGMRADILNAQGVSLSYDTIGIRDKSDEKVLLLFDALSGKALGDGKPLTHKLEVVEIALDQSGPSNERKIALIDKNRDLYVTSVRHLGRETKICKLGSMVHSMAWNDAANILCGIQDNQLTVWYYPSVVFTDKELLPKTLLIKDGSEFSRAPHILSYVGTKVTLRQGDGSLVYSNIPPYPALLHEYSASARWEDALRLCRFAKDQSLWACLAGMAMAHRELTTAEMAYAAIGELPRVQYINFIKEQPSKESSLAHMLMFSGQVQEAEATLLQAGLIYQAIRVNIDLFNWERALELAVKHKTHVDTVLAYRGKFLQKFGRKETNKRFLQYSEGVEVDWEKVQAKIEMELSNEREKAANTSVRSSVASRRVKPSDGMKLSPLVGRRPVHQRTIIAYPSPLAAQEGRMREKIWSKGFLKKQLLNHIPLMHADVMLCLWMLHQTAARWVDRECNGVRLHRRMVAKMTSCGAASHLEDGDGDVPTMENKENTETSTEESSEEEEEDEEEDENSGCAEKNGEEEDNEEANAEESKNDSIPGPEAEVSKGKGRQIVTDISTTNVLQIVSPC</sequence>
<evidence type="ECO:0000256" key="8">
    <source>
        <dbReference type="PROSITE-ProRule" id="PRU00024"/>
    </source>
</evidence>
<dbReference type="GO" id="GO:0005813">
    <property type="term" value="C:centrosome"/>
    <property type="evidence" value="ECO:0007669"/>
    <property type="project" value="TreeGrafter"/>
</dbReference>
<dbReference type="PROSITE" id="PS50089">
    <property type="entry name" value="ZF_RING_2"/>
    <property type="match status" value="1"/>
</dbReference>
<proteinExistence type="predicted"/>
<dbReference type="EMBL" id="JAAKFY010000013">
    <property type="protein sequence ID" value="KAF3847637.1"/>
    <property type="molecule type" value="Genomic_DNA"/>
</dbReference>
<dbReference type="GO" id="GO:0060271">
    <property type="term" value="P:cilium assembly"/>
    <property type="evidence" value="ECO:0007669"/>
    <property type="project" value="TreeGrafter"/>
</dbReference>
<evidence type="ECO:0000256" key="3">
    <source>
        <dbReference type="ARBA" id="ARBA00022723"/>
    </source>
</evidence>
<protein>
    <recommendedName>
        <fullName evidence="15">Intraflagellar transport protein 80 homolog</fullName>
    </recommendedName>
</protein>
<evidence type="ECO:0000256" key="10">
    <source>
        <dbReference type="SAM" id="MobiDB-lite"/>
    </source>
</evidence>
<dbReference type="Pfam" id="PF13445">
    <property type="entry name" value="zf-RING_UBOX"/>
    <property type="match status" value="1"/>
</dbReference>
<feature type="compositionally biased region" description="Acidic residues" evidence="10">
    <location>
        <begin position="1358"/>
        <end position="1368"/>
    </location>
</feature>
<dbReference type="Gene3D" id="3.30.40.10">
    <property type="entry name" value="Zinc/RING finger domain, C3HC4 (zinc finger)"/>
    <property type="match status" value="1"/>
</dbReference>
<gene>
    <name evidence="13" type="ORF">F7725_020665</name>
</gene>
<feature type="region of interest" description="Disordered" evidence="10">
    <location>
        <begin position="1198"/>
        <end position="1223"/>
    </location>
</feature>
<dbReference type="InterPro" id="IPR017907">
    <property type="entry name" value="Znf_RING_CS"/>
</dbReference>
<keyword evidence="14" id="KW-1185">Reference proteome</keyword>
<feature type="compositionally biased region" description="Acidic residues" evidence="10">
    <location>
        <begin position="1333"/>
        <end position="1350"/>
    </location>
</feature>
<dbReference type="Gene3D" id="3.30.160.60">
    <property type="entry name" value="Classic Zinc Finger"/>
    <property type="match status" value="1"/>
</dbReference>
<evidence type="ECO:0000256" key="9">
    <source>
        <dbReference type="PROSITE-ProRule" id="PRU00221"/>
    </source>
</evidence>
<evidence type="ECO:0000256" key="7">
    <source>
        <dbReference type="ARBA" id="ARBA00023273"/>
    </source>
</evidence>
<evidence type="ECO:0008006" key="15">
    <source>
        <dbReference type="Google" id="ProtNLM"/>
    </source>
</evidence>
<dbReference type="PROSITE" id="PS50082">
    <property type="entry name" value="WD_REPEATS_2"/>
    <property type="match status" value="1"/>
</dbReference>
<evidence type="ECO:0000259" key="11">
    <source>
        <dbReference type="PROSITE" id="PS50089"/>
    </source>
</evidence>
<evidence type="ECO:0000313" key="14">
    <source>
        <dbReference type="Proteomes" id="UP000518266"/>
    </source>
</evidence>
<dbReference type="InterPro" id="IPR036322">
    <property type="entry name" value="WD40_repeat_dom_sf"/>
</dbReference>
<feature type="domain" description="RING-type" evidence="11">
    <location>
        <begin position="10"/>
        <end position="60"/>
    </location>
</feature>
<dbReference type="PANTHER" id="PTHR24098:SF11">
    <property type="entry name" value="INTRAFLAGELLAR TRANSPORT PROTEIN 80 HOMOLOG"/>
    <property type="match status" value="1"/>
</dbReference>
<reference evidence="13 14" key="1">
    <citation type="submission" date="2020-03" db="EMBL/GenBank/DDBJ databases">
        <title>Dissostichus mawsoni Genome sequencing and assembly.</title>
        <authorList>
            <person name="Park H."/>
        </authorList>
    </citation>
    <scope>NUCLEOTIDE SEQUENCE [LARGE SCALE GENOMIC DNA]</scope>
    <source>
        <strain evidence="13">DM0001</strain>
        <tissue evidence="13">Muscle</tissue>
    </source>
</reference>
<dbReference type="SUPFAM" id="SSF50978">
    <property type="entry name" value="WD40 repeat-like"/>
    <property type="match status" value="1"/>
</dbReference>
<dbReference type="Gene3D" id="1.25.40.470">
    <property type="match status" value="1"/>
</dbReference>
<dbReference type="SUPFAM" id="SSF50998">
    <property type="entry name" value="Quinoprotein alcohol dehydrogenase-like"/>
    <property type="match status" value="1"/>
</dbReference>
<comment type="caution">
    <text evidence="13">The sequence shown here is derived from an EMBL/GenBank/DDBJ whole genome shotgun (WGS) entry which is preliminary data.</text>
</comment>
<dbReference type="OrthoDB" id="408728at2759"/>
<keyword evidence="6" id="KW-0969">Cilium</keyword>
<dbReference type="Proteomes" id="UP000518266">
    <property type="component" value="Unassembled WGS sequence"/>
</dbReference>
<dbReference type="SUPFAM" id="SSF57850">
    <property type="entry name" value="RING/U-box"/>
    <property type="match status" value="1"/>
</dbReference>
<accession>A0A7J5YGK0</accession>
<dbReference type="Pfam" id="PF00400">
    <property type="entry name" value="WD40"/>
    <property type="match status" value="3"/>
</dbReference>
<dbReference type="InterPro" id="IPR011047">
    <property type="entry name" value="Quinoprotein_ADH-like_sf"/>
</dbReference>
<dbReference type="PROSITE" id="PS00518">
    <property type="entry name" value="ZF_RING_1"/>
    <property type="match status" value="1"/>
</dbReference>
<feature type="repeat" description="WD" evidence="9">
    <location>
        <begin position="537"/>
        <end position="569"/>
    </location>
</feature>
<keyword evidence="3" id="KW-0479">Metal-binding</keyword>
<dbReference type="InterPro" id="IPR001841">
    <property type="entry name" value="Znf_RING"/>
</dbReference>
<dbReference type="Pfam" id="PF23335">
    <property type="entry name" value="Beta-prop_IFT80_2nd"/>
    <property type="match status" value="1"/>
</dbReference>
<dbReference type="CDD" id="cd19790">
    <property type="entry name" value="Bbox2_TRIM59_C-XI"/>
    <property type="match status" value="1"/>
</dbReference>
<dbReference type="GO" id="GO:0030992">
    <property type="term" value="C:intraciliary transport particle B"/>
    <property type="evidence" value="ECO:0007669"/>
    <property type="project" value="TreeGrafter"/>
</dbReference>
<dbReference type="GO" id="GO:0005929">
    <property type="term" value="C:cilium"/>
    <property type="evidence" value="ECO:0007669"/>
    <property type="project" value="UniProtKB-SubCell"/>
</dbReference>
<evidence type="ECO:0000259" key="12">
    <source>
        <dbReference type="PROSITE" id="PS50119"/>
    </source>
</evidence>
<dbReference type="SMART" id="SM00320">
    <property type="entry name" value="WD40"/>
    <property type="match status" value="7"/>
</dbReference>
<evidence type="ECO:0000256" key="4">
    <source>
        <dbReference type="ARBA" id="ARBA00022771"/>
    </source>
</evidence>
<organism evidence="13 14">
    <name type="scientific">Dissostichus mawsoni</name>
    <name type="common">Antarctic cod</name>
    <dbReference type="NCBI Taxonomy" id="36200"/>
    <lineage>
        <taxon>Eukaryota</taxon>
        <taxon>Metazoa</taxon>
        <taxon>Chordata</taxon>
        <taxon>Craniata</taxon>
        <taxon>Vertebrata</taxon>
        <taxon>Euteleostomi</taxon>
        <taxon>Actinopterygii</taxon>
        <taxon>Neopterygii</taxon>
        <taxon>Teleostei</taxon>
        <taxon>Neoteleostei</taxon>
        <taxon>Acanthomorphata</taxon>
        <taxon>Eupercaria</taxon>
        <taxon>Perciformes</taxon>
        <taxon>Notothenioidei</taxon>
        <taxon>Nototheniidae</taxon>
        <taxon>Dissostichus</taxon>
    </lineage>
</organism>
<dbReference type="GO" id="GO:0008270">
    <property type="term" value="F:zinc ion binding"/>
    <property type="evidence" value="ECO:0007669"/>
    <property type="project" value="UniProtKB-KW"/>
</dbReference>
<feature type="domain" description="B box-type" evidence="12">
    <location>
        <begin position="92"/>
        <end position="134"/>
    </location>
</feature>
<evidence type="ECO:0000256" key="5">
    <source>
        <dbReference type="ARBA" id="ARBA00022833"/>
    </source>
</evidence>
<dbReference type="InterPro" id="IPR027370">
    <property type="entry name" value="Znf-RING_euk"/>
</dbReference>
<evidence type="ECO:0000313" key="13">
    <source>
        <dbReference type="EMBL" id="KAF3847637.1"/>
    </source>
</evidence>
<dbReference type="FunFam" id="2.130.10.10:FF:000463">
    <property type="entry name" value="intraflagellar transport protein 80 homolog"/>
    <property type="match status" value="1"/>
</dbReference>
<dbReference type="SUPFAM" id="SSF57845">
    <property type="entry name" value="B-box zinc-binding domain"/>
    <property type="match status" value="1"/>
</dbReference>
<evidence type="ECO:0000256" key="2">
    <source>
        <dbReference type="ARBA" id="ARBA00022574"/>
    </source>
</evidence>
<dbReference type="InterPro" id="IPR056157">
    <property type="entry name" value="TPR_IFT80_172_dom"/>
</dbReference>
<dbReference type="InterPro" id="IPR013083">
    <property type="entry name" value="Znf_RING/FYVE/PHD"/>
</dbReference>
<evidence type="ECO:0000256" key="6">
    <source>
        <dbReference type="ARBA" id="ARBA00023069"/>
    </source>
</evidence>
<comment type="subcellular location">
    <subcellularLocation>
        <location evidence="1">Cell projection</location>
        <location evidence="1">Cilium</location>
    </subcellularLocation>
</comment>
<keyword evidence="7" id="KW-0966">Cell projection</keyword>
<feature type="region of interest" description="Disordered" evidence="10">
    <location>
        <begin position="1311"/>
        <end position="1407"/>
    </location>
</feature>
<dbReference type="Pfam" id="PF23387">
    <property type="entry name" value="TPR_IFT80_172"/>
    <property type="match status" value="1"/>
</dbReference>
<dbReference type="PROSITE" id="PS50119">
    <property type="entry name" value="ZF_BBOX"/>
    <property type="match status" value="1"/>
</dbReference>
<dbReference type="PROSITE" id="PS50294">
    <property type="entry name" value="WD_REPEATS_REGION"/>
    <property type="match status" value="1"/>
</dbReference>
<keyword evidence="2 9" id="KW-0853">WD repeat</keyword>
<feature type="compositionally biased region" description="Polar residues" evidence="10">
    <location>
        <begin position="1393"/>
        <end position="1407"/>
    </location>
</feature>
<keyword evidence="5" id="KW-0862">Zinc</keyword>
<evidence type="ECO:0000256" key="1">
    <source>
        <dbReference type="ARBA" id="ARBA00004138"/>
    </source>
</evidence>